<dbReference type="PANTHER" id="PTHR35519:SF2">
    <property type="entry name" value="PH DOMAIN PROTEIN"/>
    <property type="match status" value="1"/>
</dbReference>
<dbReference type="AlphaFoldDB" id="A0A7G6RNH7"/>
<evidence type="ECO:0000313" key="1">
    <source>
        <dbReference type="EMBL" id="QND43809.1"/>
    </source>
</evidence>
<dbReference type="InterPro" id="IPR025187">
    <property type="entry name" value="DUF4112"/>
</dbReference>
<gene>
    <name evidence="1" type="ORF">HB770_31780</name>
</gene>
<reference evidence="2" key="1">
    <citation type="journal article" date="2020" name="Mol. Plant Microbe">
        <title>Rhizobial microsymbionts of the narrowly endemic Oxytropis species growing in Kamchatka are characterized by significant genetic diversity and possess a set of genes that are associated with T3SS and T6SS secretion systems and can affect the development of symbiosis.</title>
        <authorList>
            <person name="Safronova V."/>
            <person name="Guro P."/>
            <person name="Sazanova A."/>
            <person name="Kuznetsova I."/>
            <person name="Belimov A."/>
            <person name="Yakubov V."/>
            <person name="Chirak E."/>
            <person name="Afonin A."/>
            <person name="Gogolev Y."/>
            <person name="Andronov E."/>
            <person name="Tikhonovich I."/>
        </authorList>
    </citation>
    <scope>NUCLEOTIDE SEQUENCE [LARGE SCALE GENOMIC DNA]</scope>
    <source>
        <strain evidence="2">RCAM0610</strain>
        <plasmid evidence="2">p_1</plasmid>
    </source>
</reference>
<dbReference type="Pfam" id="PF13430">
    <property type="entry name" value="DUF4112"/>
    <property type="match status" value="1"/>
</dbReference>
<dbReference type="EMBL" id="CP050552">
    <property type="protein sequence ID" value="QND43809.1"/>
    <property type="molecule type" value="Genomic_DNA"/>
</dbReference>
<accession>A0A7G6RNH7</accession>
<organism evidence="1 2">
    <name type="scientific">Rhizobium leguminosarum bv. viciae</name>
    <dbReference type="NCBI Taxonomy" id="387"/>
    <lineage>
        <taxon>Bacteria</taxon>
        <taxon>Pseudomonadati</taxon>
        <taxon>Pseudomonadota</taxon>
        <taxon>Alphaproteobacteria</taxon>
        <taxon>Hyphomicrobiales</taxon>
        <taxon>Rhizobiaceae</taxon>
        <taxon>Rhizobium/Agrobacterium group</taxon>
        <taxon>Rhizobium</taxon>
    </lineage>
</organism>
<sequence length="132" mass="14144">MPASASMKHLTSVEIGKIRRAVGIARMMDTAVRLPVIGVRIGADSILGLIPAVGDIAGSLIGLFIIDEARRLGVPTHKLARMAVNLGIDAAKAGTVPLLGDLFDVYFKSHRRNVGIILDHFGISEDELNRHI</sequence>
<protein>
    <submittedName>
        <fullName evidence="1">DUF4112 domain-containing protein</fullName>
    </submittedName>
</protein>
<keyword evidence="1" id="KW-0614">Plasmid</keyword>
<dbReference type="Proteomes" id="UP000515518">
    <property type="component" value="Plasmid p_1"/>
</dbReference>
<geneLocation type="plasmid" evidence="1 2">
    <name>p_1</name>
</geneLocation>
<proteinExistence type="predicted"/>
<dbReference type="PANTHER" id="PTHR35519">
    <property type="entry name" value="MEMBRANE PROTEINS"/>
    <property type="match status" value="1"/>
</dbReference>
<evidence type="ECO:0000313" key="2">
    <source>
        <dbReference type="Proteomes" id="UP000515518"/>
    </source>
</evidence>
<name>A0A7G6RNH7_RHILV</name>